<name>A0A540LJK8_MALBA</name>
<accession>A0A540LJK8</accession>
<evidence type="ECO:0000313" key="3">
    <source>
        <dbReference type="EMBL" id="TQD86661.1"/>
    </source>
</evidence>
<dbReference type="InterPro" id="IPR036318">
    <property type="entry name" value="FAD-bd_PCMH-like_sf"/>
</dbReference>
<dbReference type="Gene3D" id="3.30.43.10">
    <property type="entry name" value="Uridine Diphospho-n-acetylenolpyruvylglucosamine Reductase, domain 2"/>
    <property type="match status" value="1"/>
</dbReference>
<dbReference type="InterPro" id="IPR016167">
    <property type="entry name" value="FAD-bd_PCMH_sub1"/>
</dbReference>
<dbReference type="Gene3D" id="3.30.465.10">
    <property type="match status" value="1"/>
</dbReference>
<keyword evidence="1" id="KW-0812">Transmembrane</keyword>
<sequence>MKIRSGGHDFEGLSYVAEFPFFILDMFNLRSIHVDIKSETAWVQAGATLGELYYRIAEKSKVVHVFFLLLWVVSDAGTVATYLFPIHLNPCHRLNLNYLTPNSFNNFEPVAPKTPVTIALWEARSKIFERLFLDPPKDAPSHNRTKILYSAFVGVSKTSLMVRREPQQTPVGVARNSSDSGPVRSFVVPSACSGLQTLVGVADSADQT</sequence>
<dbReference type="EMBL" id="VIEB01000559">
    <property type="protein sequence ID" value="TQD86661.1"/>
    <property type="molecule type" value="Genomic_DNA"/>
</dbReference>
<keyword evidence="1" id="KW-1133">Transmembrane helix</keyword>
<dbReference type="AlphaFoldDB" id="A0A540LJK8"/>
<gene>
    <name evidence="3" type="ORF">C1H46_027787</name>
</gene>
<dbReference type="Pfam" id="PF01565">
    <property type="entry name" value="FAD_binding_4"/>
    <property type="match status" value="1"/>
</dbReference>
<reference evidence="3 4" key="1">
    <citation type="journal article" date="2019" name="G3 (Bethesda)">
        <title>Sequencing of a Wild Apple (Malus baccata) Genome Unravels the Differences Between Cultivated and Wild Apple Species Regarding Disease Resistance and Cold Tolerance.</title>
        <authorList>
            <person name="Chen X."/>
        </authorList>
    </citation>
    <scope>NUCLEOTIDE SEQUENCE [LARGE SCALE GENOMIC DNA]</scope>
    <source>
        <strain evidence="4">cv. Shandingzi</strain>
        <tissue evidence="3">Leaves</tissue>
    </source>
</reference>
<evidence type="ECO:0000259" key="2">
    <source>
        <dbReference type="Pfam" id="PF01565"/>
    </source>
</evidence>
<proteinExistence type="predicted"/>
<comment type="caution">
    <text evidence="3">The sequence shown here is derived from an EMBL/GenBank/DDBJ whole genome shotgun (WGS) entry which is preliminary data.</text>
</comment>
<dbReference type="STRING" id="106549.A0A540LJK8"/>
<keyword evidence="1" id="KW-0472">Membrane</keyword>
<dbReference type="InterPro" id="IPR006094">
    <property type="entry name" value="Oxid_FAD_bind_N"/>
</dbReference>
<dbReference type="InterPro" id="IPR016169">
    <property type="entry name" value="FAD-bd_PCMH_sub2"/>
</dbReference>
<organism evidence="3 4">
    <name type="scientific">Malus baccata</name>
    <name type="common">Siberian crab apple</name>
    <name type="synonym">Pyrus baccata</name>
    <dbReference type="NCBI Taxonomy" id="106549"/>
    <lineage>
        <taxon>Eukaryota</taxon>
        <taxon>Viridiplantae</taxon>
        <taxon>Streptophyta</taxon>
        <taxon>Embryophyta</taxon>
        <taxon>Tracheophyta</taxon>
        <taxon>Spermatophyta</taxon>
        <taxon>Magnoliopsida</taxon>
        <taxon>eudicotyledons</taxon>
        <taxon>Gunneridae</taxon>
        <taxon>Pentapetalae</taxon>
        <taxon>rosids</taxon>
        <taxon>fabids</taxon>
        <taxon>Rosales</taxon>
        <taxon>Rosaceae</taxon>
        <taxon>Amygdaloideae</taxon>
        <taxon>Maleae</taxon>
        <taxon>Malus</taxon>
    </lineage>
</organism>
<dbReference type="SUPFAM" id="SSF56176">
    <property type="entry name" value="FAD-binding/transporter-associated domain-like"/>
    <property type="match status" value="1"/>
</dbReference>
<feature type="domain" description="FAD linked oxidase N-terminal" evidence="2">
    <location>
        <begin position="3"/>
        <end position="68"/>
    </location>
</feature>
<feature type="transmembrane region" description="Helical" evidence="1">
    <location>
        <begin position="62"/>
        <end position="84"/>
    </location>
</feature>
<evidence type="ECO:0000256" key="1">
    <source>
        <dbReference type="SAM" id="Phobius"/>
    </source>
</evidence>
<evidence type="ECO:0000313" key="4">
    <source>
        <dbReference type="Proteomes" id="UP000315295"/>
    </source>
</evidence>
<keyword evidence="4" id="KW-1185">Reference proteome</keyword>
<dbReference type="GO" id="GO:0050660">
    <property type="term" value="F:flavin adenine dinucleotide binding"/>
    <property type="evidence" value="ECO:0007669"/>
    <property type="project" value="InterPro"/>
</dbReference>
<dbReference type="Proteomes" id="UP000315295">
    <property type="component" value="Unassembled WGS sequence"/>
</dbReference>
<dbReference type="PANTHER" id="PTHR32448">
    <property type="entry name" value="OS08G0158400 PROTEIN"/>
    <property type="match status" value="1"/>
</dbReference>
<protein>
    <recommendedName>
        <fullName evidence="2">FAD linked oxidase N-terminal domain-containing protein</fullName>
    </recommendedName>
</protein>